<accession>A0A9P5RRA5</accession>
<feature type="region of interest" description="Disordered" evidence="1">
    <location>
        <begin position="149"/>
        <end position="286"/>
    </location>
</feature>
<feature type="compositionally biased region" description="Polar residues" evidence="1">
    <location>
        <begin position="252"/>
        <end position="261"/>
    </location>
</feature>
<organism evidence="2 3">
    <name type="scientific">Linnemannia schmuckeri</name>
    <dbReference type="NCBI Taxonomy" id="64567"/>
    <lineage>
        <taxon>Eukaryota</taxon>
        <taxon>Fungi</taxon>
        <taxon>Fungi incertae sedis</taxon>
        <taxon>Mucoromycota</taxon>
        <taxon>Mortierellomycotina</taxon>
        <taxon>Mortierellomycetes</taxon>
        <taxon>Mortierellales</taxon>
        <taxon>Mortierellaceae</taxon>
        <taxon>Linnemannia</taxon>
    </lineage>
</organism>
<feature type="compositionally biased region" description="Polar residues" evidence="1">
    <location>
        <begin position="40"/>
        <end position="55"/>
    </location>
</feature>
<feature type="compositionally biased region" description="Polar residues" evidence="1">
    <location>
        <begin position="64"/>
        <end position="77"/>
    </location>
</feature>
<evidence type="ECO:0000256" key="1">
    <source>
        <dbReference type="SAM" id="MobiDB-lite"/>
    </source>
</evidence>
<feature type="compositionally biased region" description="Low complexity" evidence="1">
    <location>
        <begin position="262"/>
        <end position="280"/>
    </location>
</feature>
<evidence type="ECO:0000313" key="3">
    <source>
        <dbReference type="Proteomes" id="UP000748756"/>
    </source>
</evidence>
<gene>
    <name evidence="2" type="ORF">BG015_000636</name>
</gene>
<feature type="compositionally biased region" description="Basic and acidic residues" evidence="1">
    <location>
        <begin position="186"/>
        <end position="198"/>
    </location>
</feature>
<dbReference type="EMBL" id="JAAAUQ010001100">
    <property type="protein sequence ID" value="KAF9142885.1"/>
    <property type="molecule type" value="Genomic_DNA"/>
</dbReference>
<feature type="compositionally biased region" description="Low complexity" evidence="1">
    <location>
        <begin position="157"/>
        <end position="173"/>
    </location>
</feature>
<protein>
    <submittedName>
        <fullName evidence="2">Uncharacterized protein</fullName>
    </submittedName>
</protein>
<name>A0A9P5RRA5_9FUNG</name>
<keyword evidence="3" id="KW-1185">Reference proteome</keyword>
<dbReference type="OrthoDB" id="2447507at2759"/>
<evidence type="ECO:0000313" key="2">
    <source>
        <dbReference type="EMBL" id="KAF9142885.1"/>
    </source>
</evidence>
<feature type="compositionally biased region" description="Low complexity" evidence="1">
    <location>
        <begin position="26"/>
        <end position="39"/>
    </location>
</feature>
<comment type="caution">
    <text evidence="2">The sequence shown here is derived from an EMBL/GenBank/DDBJ whole genome shotgun (WGS) entry which is preliminary data.</text>
</comment>
<feature type="compositionally biased region" description="Polar residues" evidence="1">
    <location>
        <begin position="219"/>
        <end position="242"/>
    </location>
</feature>
<proteinExistence type="predicted"/>
<reference evidence="2" key="1">
    <citation type="journal article" date="2020" name="Fungal Divers.">
        <title>Resolving the Mortierellaceae phylogeny through synthesis of multi-gene phylogenetics and phylogenomics.</title>
        <authorList>
            <person name="Vandepol N."/>
            <person name="Liber J."/>
            <person name="Desiro A."/>
            <person name="Na H."/>
            <person name="Kennedy M."/>
            <person name="Barry K."/>
            <person name="Grigoriev I.V."/>
            <person name="Miller A.N."/>
            <person name="O'Donnell K."/>
            <person name="Stajich J.E."/>
            <person name="Bonito G."/>
        </authorList>
    </citation>
    <scope>NUCLEOTIDE SEQUENCE</scope>
    <source>
        <strain evidence="2">NRRL 6426</strain>
    </source>
</reference>
<dbReference type="AlphaFoldDB" id="A0A9P5RRA5"/>
<sequence>MSSSRFSQVIIPPPASAASLQFASFSSIGSPSRSSAPSATNTAGESSSWVTTTGDSLVMEKRPNNSGGSNNIRNLSIQIVEADQTSRNSSRASRRTLEYEGEPTSVHPLDEYLAAVSSASTTPATTGGAVTREDGLIRTHQTMNRVHPSLDQDFVDSPGGSEGSSSLGSRVGSINGGGSSTFLVPPDRRASDNAHQKQYDGGLSYFDRTSPGSFRPRSLSATNLDSVGTNNGSTPSLHQQLSWADRTAMQREGSSPSRSFETGTPPISGSSSLSPHLHPSNGGGELSDVVMVKSAKGRMFTVERQTTLPPASPTRSSRFIVVSSTEDMCLSSPSPLTPHHALH</sequence>
<feature type="region of interest" description="Disordered" evidence="1">
    <location>
        <begin position="26"/>
        <end position="103"/>
    </location>
</feature>
<dbReference type="Proteomes" id="UP000748756">
    <property type="component" value="Unassembled WGS sequence"/>
</dbReference>